<dbReference type="SUPFAM" id="SSF53335">
    <property type="entry name" value="S-adenosyl-L-methionine-dependent methyltransferases"/>
    <property type="match status" value="1"/>
</dbReference>
<dbReference type="PRINTS" id="PR02008">
    <property type="entry name" value="RCMTFAMILY"/>
</dbReference>
<feature type="binding site" evidence="5">
    <location>
        <position position="363"/>
    </location>
    <ligand>
        <name>S-adenosyl-L-methionine</name>
        <dbReference type="ChEBI" id="CHEBI:59789"/>
    </ligand>
</feature>
<dbReference type="PANTHER" id="PTHR22807:SF53">
    <property type="entry name" value="RIBOSOMAL RNA SMALL SUBUNIT METHYLTRANSFERASE B-RELATED"/>
    <property type="match status" value="1"/>
</dbReference>
<comment type="caution">
    <text evidence="5">Lacks conserved residue(s) required for the propagation of feature annotation.</text>
</comment>
<accession>A0A1H6K3M3</accession>
<dbReference type="InterPro" id="IPR049560">
    <property type="entry name" value="MeTrfase_RsmB-F_NOP2_cat"/>
</dbReference>
<dbReference type="EMBL" id="FNWT01000012">
    <property type="protein sequence ID" value="SEH67849.1"/>
    <property type="molecule type" value="Genomic_DNA"/>
</dbReference>
<dbReference type="Pfam" id="PF01189">
    <property type="entry name" value="Methyltr_RsmB-F"/>
    <property type="match status" value="1"/>
</dbReference>
<evidence type="ECO:0000256" key="4">
    <source>
        <dbReference type="ARBA" id="ARBA00022884"/>
    </source>
</evidence>
<dbReference type="InterPro" id="IPR006027">
    <property type="entry name" value="NusB_RsmB_TIM44"/>
</dbReference>
<evidence type="ECO:0000256" key="1">
    <source>
        <dbReference type="ARBA" id="ARBA00022603"/>
    </source>
</evidence>
<keyword evidence="3 5" id="KW-0949">S-adenosyl-L-methionine</keyword>
<dbReference type="InterPro" id="IPR023267">
    <property type="entry name" value="RCMT"/>
</dbReference>
<comment type="caution">
    <text evidence="7">The sequence shown here is derived from an EMBL/GenBank/DDBJ whole genome shotgun (WGS) entry which is preliminary data.</text>
</comment>
<name>A0A1H6K3M3_9ACTN</name>
<dbReference type="Gene3D" id="1.10.940.10">
    <property type="entry name" value="NusB-like"/>
    <property type="match status" value="1"/>
</dbReference>
<keyword evidence="8" id="KW-1185">Reference proteome</keyword>
<dbReference type="PANTHER" id="PTHR22807">
    <property type="entry name" value="NOP2 YEAST -RELATED NOL1/NOP2/FMU SUN DOMAIN-CONTAINING"/>
    <property type="match status" value="1"/>
</dbReference>
<protein>
    <submittedName>
        <fullName evidence="7">16S rRNA (Cytosine967-C5)-methyltransferase</fullName>
    </submittedName>
</protein>
<dbReference type="Proteomes" id="UP000199135">
    <property type="component" value="Unassembled WGS sequence"/>
</dbReference>
<feature type="domain" description="SAM-dependent MTase RsmB/NOP-type" evidence="6">
    <location>
        <begin position="202"/>
        <end position="520"/>
    </location>
</feature>
<evidence type="ECO:0000256" key="3">
    <source>
        <dbReference type="ARBA" id="ARBA00022691"/>
    </source>
</evidence>
<organism evidence="7 8">
    <name type="scientific">Parafannyhessea umbonata</name>
    <dbReference type="NCBI Taxonomy" id="604330"/>
    <lineage>
        <taxon>Bacteria</taxon>
        <taxon>Bacillati</taxon>
        <taxon>Actinomycetota</taxon>
        <taxon>Coriobacteriia</taxon>
        <taxon>Coriobacteriales</taxon>
        <taxon>Atopobiaceae</taxon>
        <taxon>Parafannyhessea</taxon>
    </lineage>
</organism>
<evidence type="ECO:0000259" key="6">
    <source>
        <dbReference type="PROSITE" id="PS51686"/>
    </source>
</evidence>
<dbReference type="PROSITE" id="PS51686">
    <property type="entry name" value="SAM_MT_RSMB_NOP"/>
    <property type="match status" value="1"/>
</dbReference>
<dbReference type="InterPro" id="IPR035926">
    <property type="entry name" value="NusB-like_sf"/>
</dbReference>
<feature type="binding site" evidence="5">
    <location>
        <position position="335"/>
    </location>
    <ligand>
        <name>S-adenosyl-L-methionine</name>
        <dbReference type="ChEBI" id="CHEBI:59789"/>
    </ligand>
</feature>
<proteinExistence type="inferred from homology"/>
<evidence type="ECO:0000256" key="5">
    <source>
        <dbReference type="PROSITE-ProRule" id="PRU01023"/>
    </source>
</evidence>
<comment type="similarity">
    <text evidence="5">Belongs to the class I-like SAM-binding methyltransferase superfamily. RsmB/NOP family.</text>
</comment>
<keyword evidence="2 5" id="KW-0808">Transferase</keyword>
<dbReference type="InterPro" id="IPR001678">
    <property type="entry name" value="MeTrfase_RsmB-F_NOP2_dom"/>
</dbReference>
<dbReference type="Gene3D" id="3.40.50.150">
    <property type="entry name" value="Vaccinia Virus protein VP39"/>
    <property type="match status" value="1"/>
</dbReference>
<reference evidence="7 8" key="1">
    <citation type="submission" date="2016-10" db="EMBL/GenBank/DDBJ databases">
        <authorList>
            <person name="Varghese N."/>
            <person name="Submissions S."/>
        </authorList>
    </citation>
    <scope>NUCLEOTIDE SEQUENCE [LARGE SCALE GENOMIC DNA]</scope>
    <source>
        <strain evidence="7 8">WCP15</strain>
    </source>
</reference>
<dbReference type="InterPro" id="IPR029063">
    <property type="entry name" value="SAM-dependent_MTases_sf"/>
</dbReference>
<gene>
    <name evidence="7" type="ORF">SAMN05216447_11221</name>
</gene>
<evidence type="ECO:0000256" key="2">
    <source>
        <dbReference type="ARBA" id="ARBA00022679"/>
    </source>
</evidence>
<keyword evidence="1 5" id="KW-0489">Methyltransferase</keyword>
<evidence type="ECO:0000313" key="8">
    <source>
        <dbReference type="Proteomes" id="UP000199135"/>
    </source>
</evidence>
<keyword evidence="4 5" id="KW-0694">RNA-binding</keyword>
<feature type="binding site" evidence="5">
    <location>
        <position position="386"/>
    </location>
    <ligand>
        <name>S-adenosyl-L-methionine</name>
        <dbReference type="ChEBI" id="CHEBI:59789"/>
    </ligand>
</feature>
<dbReference type="SUPFAM" id="SSF48013">
    <property type="entry name" value="NusB-like"/>
    <property type="match status" value="1"/>
</dbReference>
<feature type="active site" description="Nucleophile" evidence="5">
    <location>
        <position position="442"/>
    </location>
</feature>
<evidence type="ECO:0000313" key="7">
    <source>
        <dbReference type="EMBL" id="SEH67849.1"/>
    </source>
</evidence>
<sequence length="525" mass="54876">MGASVVGALSSARAAALDVVCEVRRRRGRVRDVLRCSGEVEALDPRDRALTTRLAVGAVRASGTLDGIVRSHVTRGHLEPRLADALRVSTFEILFLDTPAQVSVSQGVSLAASVAPRARGLANAILRRVAAEDLPRIGEARERLQALVSLEDDQRIEGVEPTGKYGLSDGRFSSAGASEPSSALVADISLAGCLPQWLAEEVVASLGPALGASLALRALEPPAATVALNPSLGEGLSLEALSAAALDESPLPWPGAYRLGRQAGLARSGLVRAAKVLPCDLAAQVVAWTAASCACGTADRPARLLEVGQGRATKTILMAGAAQSWARTLDICSVELEESKVRLACERLRAAAVADCCKSFALDATSLSDDDMPMPLQEPFDVVFVDAPCSGSGTLRRHPEIAWSLSRDAVRHAGSLPALQLEILTAAASRVAPGGELLYSTCSILVSEDVEVVQAFLNSEKGSDFRLASVTDAPIASGLRPEEADLLGHMVSADGMFRSSRGTLFGIDCDGHFLARLVRTGGTEP</sequence>
<dbReference type="Pfam" id="PF01029">
    <property type="entry name" value="NusB"/>
    <property type="match status" value="1"/>
</dbReference>